<dbReference type="InterPro" id="IPR007569">
    <property type="entry name" value="DUF559"/>
</dbReference>
<evidence type="ECO:0000313" key="3">
    <source>
        <dbReference type="Proteomes" id="UP000006695"/>
    </source>
</evidence>
<dbReference type="Gene3D" id="3.40.960.10">
    <property type="entry name" value="VSR Endonuclease"/>
    <property type="match status" value="1"/>
</dbReference>
<protein>
    <recommendedName>
        <fullName evidence="1">DUF559 domain-containing protein</fullName>
    </recommendedName>
</protein>
<dbReference type="InterPro" id="IPR011335">
    <property type="entry name" value="Restrct_endonuc-II-like"/>
</dbReference>
<dbReference type="EMBL" id="CP000698">
    <property type="protein sequence ID" value="ABQ26896.1"/>
    <property type="molecule type" value="Genomic_DNA"/>
</dbReference>
<dbReference type="HOGENOM" id="CLU_107928_1_0_7"/>
<keyword evidence="3" id="KW-1185">Reference proteome</keyword>
<dbReference type="AlphaFoldDB" id="A5G528"/>
<dbReference type="CDD" id="cd01038">
    <property type="entry name" value="Endonuclease_DUF559"/>
    <property type="match status" value="1"/>
</dbReference>
<evidence type="ECO:0000259" key="1">
    <source>
        <dbReference type="Pfam" id="PF04480"/>
    </source>
</evidence>
<dbReference type="PANTHER" id="PTHR38590:SF1">
    <property type="entry name" value="BLL0828 PROTEIN"/>
    <property type="match status" value="1"/>
</dbReference>
<gene>
    <name evidence="2" type="ordered locus">Gura_2722</name>
</gene>
<dbReference type="PANTHER" id="PTHR38590">
    <property type="entry name" value="BLL0828 PROTEIN"/>
    <property type="match status" value="1"/>
</dbReference>
<dbReference type="SUPFAM" id="SSF52980">
    <property type="entry name" value="Restriction endonuclease-like"/>
    <property type="match status" value="1"/>
</dbReference>
<proteinExistence type="predicted"/>
<dbReference type="Pfam" id="PF04480">
    <property type="entry name" value="DUF559"/>
    <property type="match status" value="1"/>
</dbReference>
<organism evidence="2 3">
    <name type="scientific">Geotalea uraniireducens (strain Rf4)</name>
    <name type="common">Geobacter uraniireducens</name>
    <dbReference type="NCBI Taxonomy" id="351605"/>
    <lineage>
        <taxon>Bacteria</taxon>
        <taxon>Pseudomonadati</taxon>
        <taxon>Thermodesulfobacteriota</taxon>
        <taxon>Desulfuromonadia</taxon>
        <taxon>Geobacterales</taxon>
        <taxon>Geobacteraceae</taxon>
        <taxon>Geotalea</taxon>
    </lineage>
</organism>
<name>A5G528_GEOUR</name>
<dbReference type="KEGG" id="gur:Gura_2722"/>
<dbReference type="InterPro" id="IPR047216">
    <property type="entry name" value="Endonuclease_DUF559_bact"/>
</dbReference>
<feature type="domain" description="DUF559" evidence="1">
    <location>
        <begin position="32"/>
        <end position="139"/>
    </location>
</feature>
<evidence type="ECO:0000313" key="2">
    <source>
        <dbReference type="EMBL" id="ABQ26896.1"/>
    </source>
</evidence>
<reference evidence="2 3" key="1">
    <citation type="submission" date="2007-05" db="EMBL/GenBank/DDBJ databases">
        <title>Complete sequence of Geobacter uraniireducens Rf4.</title>
        <authorList>
            <consortium name="US DOE Joint Genome Institute"/>
            <person name="Copeland A."/>
            <person name="Lucas S."/>
            <person name="Lapidus A."/>
            <person name="Barry K."/>
            <person name="Detter J.C."/>
            <person name="Glavina del Rio T."/>
            <person name="Hammon N."/>
            <person name="Israni S."/>
            <person name="Dalin E."/>
            <person name="Tice H."/>
            <person name="Pitluck S."/>
            <person name="Chertkov O."/>
            <person name="Brettin T."/>
            <person name="Bruce D."/>
            <person name="Han C."/>
            <person name="Schmutz J."/>
            <person name="Larimer F."/>
            <person name="Land M."/>
            <person name="Hauser L."/>
            <person name="Kyrpides N."/>
            <person name="Mikhailova N."/>
            <person name="Shelobolina E."/>
            <person name="Aklujkar M."/>
            <person name="Lovley D."/>
            <person name="Richardson P."/>
        </authorList>
    </citation>
    <scope>NUCLEOTIDE SEQUENCE [LARGE SCALE GENOMIC DNA]</scope>
    <source>
        <strain evidence="2 3">Rf4</strain>
    </source>
</reference>
<accession>A5G528</accession>
<dbReference type="Proteomes" id="UP000006695">
    <property type="component" value="Chromosome"/>
</dbReference>
<dbReference type="STRING" id="351605.Gura_2722"/>
<sequence length="147" mass="16963">MSGGNRISPPLRKGDLGGFERGPFMREYGRVLKDASRELRKNMTEAEQRLWSHLRGKQLLGVQFYRQKPIGPYIVDFFAPGAGLVVEADGSQHREPENARRDEERDRFLVGEELRVLRFDNYQILRDTDAVIQRIIDAIQEGLRNPP</sequence>